<organism evidence="1 4">
    <name type="scientific">Brevibacillus laterosporus</name>
    <name type="common">Bacillus laterosporus</name>
    <dbReference type="NCBI Taxonomy" id="1465"/>
    <lineage>
        <taxon>Bacteria</taxon>
        <taxon>Bacillati</taxon>
        <taxon>Bacillota</taxon>
        <taxon>Bacilli</taxon>
        <taxon>Bacillales</taxon>
        <taxon>Paenibacillaceae</taxon>
        <taxon>Brevibacillus</taxon>
    </lineage>
</organism>
<evidence type="ECO:0000313" key="2">
    <source>
        <dbReference type="EMBL" id="PPA93427.1"/>
    </source>
</evidence>
<reference evidence="2 3" key="1">
    <citation type="submission" date="2018-02" db="EMBL/GenBank/DDBJ databases">
        <title>Comparative analysis of genomes of three Brevibacillus laterosporus strains producers of potent antimicrobials isolated from silage.</title>
        <authorList>
            <person name="Kojic M."/>
            <person name="Miljkovic M."/>
            <person name="Studholme D."/>
            <person name="Filipic B."/>
        </authorList>
    </citation>
    <scope>NUCLEOTIDE SEQUENCE [LARGE SCALE GENOMIC DNA]</scope>
    <source>
        <strain evidence="2 3">BGSP11</strain>
    </source>
</reference>
<sequence length="101" mass="12256">MKKETVVRNVRKLLILYPETRTNDKLLLSYYWRLIDKLDFSNMESFMQDYIGKATIPETITRARRHVQKQSPFTQRSSDIFKQFHQLSHVKKQDKRKRVVL</sequence>
<dbReference type="EMBL" id="JAPTNE010000051">
    <property type="protein sequence ID" value="MCZ0810006.1"/>
    <property type="molecule type" value="Genomic_DNA"/>
</dbReference>
<protein>
    <submittedName>
        <fullName evidence="1">Uncharacterized protein</fullName>
    </submittedName>
</protein>
<dbReference type="AlphaFoldDB" id="A0AAP3DKJ6"/>
<dbReference type="Proteomes" id="UP001077662">
    <property type="component" value="Unassembled WGS sequence"/>
</dbReference>
<name>A0AAP3DKJ6_BRELA</name>
<evidence type="ECO:0000313" key="1">
    <source>
        <dbReference type="EMBL" id="MCZ0810006.1"/>
    </source>
</evidence>
<proteinExistence type="predicted"/>
<dbReference type="RefSeq" id="WP_104032797.1">
    <property type="nucleotide sequence ID" value="NZ_JANSGW010000051.1"/>
</dbReference>
<evidence type="ECO:0000313" key="3">
    <source>
        <dbReference type="Proteomes" id="UP000239759"/>
    </source>
</evidence>
<accession>A0AAP3DKJ6</accession>
<gene>
    <name evidence="2" type="ORF">C4A77_18015</name>
    <name evidence="1" type="ORF">O0554_24440</name>
</gene>
<dbReference type="Proteomes" id="UP000239759">
    <property type="component" value="Unassembled WGS sequence"/>
</dbReference>
<reference evidence="1" key="2">
    <citation type="submission" date="2022-09" db="EMBL/GenBank/DDBJ databases">
        <title>Genome analysis and characterization of larvicidal activity of Brevibacillus strains.</title>
        <authorList>
            <person name="Patrusheva E.V."/>
            <person name="Izotova A.O."/>
            <person name="Toshchakov S.V."/>
            <person name="Sineoky S.P."/>
        </authorList>
    </citation>
    <scope>NUCLEOTIDE SEQUENCE</scope>
    <source>
        <strain evidence="1">VKPM_B-13247</strain>
    </source>
</reference>
<dbReference type="EMBL" id="PRKQ01000025">
    <property type="protein sequence ID" value="PPA93427.1"/>
    <property type="molecule type" value="Genomic_DNA"/>
</dbReference>
<comment type="caution">
    <text evidence="1">The sequence shown here is derived from an EMBL/GenBank/DDBJ whole genome shotgun (WGS) entry which is preliminary data.</text>
</comment>
<evidence type="ECO:0000313" key="4">
    <source>
        <dbReference type="Proteomes" id="UP001077662"/>
    </source>
</evidence>